<proteinExistence type="predicted"/>
<gene>
    <name evidence="1" type="ORF">SAMN05421752_1292</name>
</gene>
<evidence type="ECO:0000313" key="2">
    <source>
        <dbReference type="Proteomes" id="UP000185936"/>
    </source>
</evidence>
<organism evidence="1 2">
    <name type="scientific">Natronorubrum thiooxidans</name>
    <dbReference type="NCBI Taxonomy" id="308853"/>
    <lineage>
        <taxon>Archaea</taxon>
        <taxon>Methanobacteriati</taxon>
        <taxon>Methanobacteriota</taxon>
        <taxon>Stenosarchaea group</taxon>
        <taxon>Halobacteria</taxon>
        <taxon>Halobacteriales</taxon>
        <taxon>Natrialbaceae</taxon>
        <taxon>Natronorubrum</taxon>
    </lineage>
</organism>
<name>A0A1N7H7A0_9EURY</name>
<protein>
    <submittedName>
        <fullName evidence="1">Uncharacterized protein</fullName>
    </submittedName>
</protein>
<reference evidence="2" key="1">
    <citation type="submission" date="2017-01" db="EMBL/GenBank/DDBJ databases">
        <authorList>
            <person name="Varghese N."/>
            <person name="Submissions S."/>
        </authorList>
    </citation>
    <scope>NUCLEOTIDE SEQUENCE [LARGE SCALE GENOMIC DNA]</scope>
    <source>
        <strain evidence="2">type strain: HArc-</strain>
    </source>
</reference>
<dbReference type="RefSeq" id="WP_076610884.1">
    <property type="nucleotide sequence ID" value="NZ_FTNR01000029.1"/>
</dbReference>
<dbReference type="Proteomes" id="UP000185936">
    <property type="component" value="Unassembled WGS sequence"/>
</dbReference>
<evidence type="ECO:0000313" key="1">
    <source>
        <dbReference type="EMBL" id="SIS20729.1"/>
    </source>
</evidence>
<keyword evidence="2" id="KW-1185">Reference proteome</keyword>
<dbReference type="EMBL" id="FTNR01000029">
    <property type="protein sequence ID" value="SIS20729.1"/>
    <property type="molecule type" value="Genomic_DNA"/>
</dbReference>
<accession>A0A1N7H7A0</accession>
<sequence>MSSEQGSPFKFLWQFRYPFAYWDNRLEKINPYNEQDRLEALYSLVQLTDIYAHIFAAYVRNPEQPWFFVKENTFRGDIDGVLDKLRTEGMATVGTLSENPEGLATFEANEEYDLHELDAIAGALLGCPFTVDEETGSVEFDESPDLHRGVCNAILDFAENHTALLNDFKHGFRILPVTPDGIEHIVGSSMLLDEGDEDAFEETLDLLREELEEAEWGFCFARMHTETADYGYDIQLDVYQVDAWACYKFAELTLDALHNLISPNGGNYLEESLAEVPDLVLENEATIMEHVLGVSTPLRDDPGTVVSKDEFRSD</sequence>
<dbReference type="OrthoDB" id="203881at2157"/>
<dbReference type="AlphaFoldDB" id="A0A1N7H7A0"/>